<keyword evidence="3" id="KW-1185">Reference proteome</keyword>
<sequence>MQLQPAATPLSSCVPTSAATTTTTTTTTTATTTTTKTPFRERTCPNYYERFTHGPFCRMSRMQAGNLSHSRNVNAR</sequence>
<feature type="compositionally biased region" description="Polar residues" evidence="1">
    <location>
        <begin position="1"/>
        <end position="15"/>
    </location>
</feature>
<evidence type="ECO:0000313" key="3">
    <source>
        <dbReference type="Proteomes" id="UP001430953"/>
    </source>
</evidence>
<dbReference type="AlphaFoldDB" id="A0AAW2FYN0"/>
<protein>
    <submittedName>
        <fullName evidence="2">Uncharacterized protein</fullName>
    </submittedName>
</protein>
<feature type="compositionally biased region" description="Low complexity" evidence="1">
    <location>
        <begin position="16"/>
        <end position="37"/>
    </location>
</feature>
<feature type="region of interest" description="Disordered" evidence="1">
    <location>
        <begin position="1"/>
        <end position="38"/>
    </location>
</feature>
<gene>
    <name evidence="2" type="ORF">PUN28_008513</name>
</gene>
<accession>A0AAW2FYN0</accession>
<evidence type="ECO:0000313" key="2">
    <source>
        <dbReference type="EMBL" id="KAL0120883.1"/>
    </source>
</evidence>
<dbReference type="EMBL" id="JADYXP020000007">
    <property type="protein sequence ID" value="KAL0120883.1"/>
    <property type="molecule type" value="Genomic_DNA"/>
</dbReference>
<dbReference type="Proteomes" id="UP001430953">
    <property type="component" value="Unassembled WGS sequence"/>
</dbReference>
<name>A0AAW2FYN0_9HYME</name>
<proteinExistence type="predicted"/>
<reference evidence="2 3" key="1">
    <citation type="submission" date="2023-03" db="EMBL/GenBank/DDBJ databases">
        <title>High recombination rates correlate with genetic variation in Cardiocondyla obscurior ants.</title>
        <authorList>
            <person name="Errbii M."/>
        </authorList>
    </citation>
    <scope>NUCLEOTIDE SEQUENCE [LARGE SCALE GENOMIC DNA]</scope>
    <source>
        <strain evidence="2">Alpha-2009</strain>
        <tissue evidence="2">Whole body</tissue>
    </source>
</reference>
<organism evidence="2 3">
    <name type="scientific">Cardiocondyla obscurior</name>
    <dbReference type="NCBI Taxonomy" id="286306"/>
    <lineage>
        <taxon>Eukaryota</taxon>
        <taxon>Metazoa</taxon>
        <taxon>Ecdysozoa</taxon>
        <taxon>Arthropoda</taxon>
        <taxon>Hexapoda</taxon>
        <taxon>Insecta</taxon>
        <taxon>Pterygota</taxon>
        <taxon>Neoptera</taxon>
        <taxon>Endopterygota</taxon>
        <taxon>Hymenoptera</taxon>
        <taxon>Apocrita</taxon>
        <taxon>Aculeata</taxon>
        <taxon>Formicoidea</taxon>
        <taxon>Formicidae</taxon>
        <taxon>Myrmicinae</taxon>
        <taxon>Cardiocondyla</taxon>
    </lineage>
</organism>
<evidence type="ECO:0000256" key="1">
    <source>
        <dbReference type="SAM" id="MobiDB-lite"/>
    </source>
</evidence>
<comment type="caution">
    <text evidence="2">The sequence shown here is derived from an EMBL/GenBank/DDBJ whole genome shotgun (WGS) entry which is preliminary data.</text>
</comment>